<sequence>MSVEKRGPRVDHIIIATQNAKAAADHFQKSFGLSAYQGGRHQGWGTENYLIPGDGWYIELIAVFDEDVAAKNSWGRLIKERAASSKPWGLLTWCVELPEGAQAIAERLGTDKALCHSSSLGMIQVPDQTRLLLNMQCSPKR</sequence>
<dbReference type="Proteomes" id="UP001465755">
    <property type="component" value="Unassembled WGS sequence"/>
</dbReference>
<dbReference type="InterPro" id="IPR025870">
    <property type="entry name" value="Glyoxalase-like_dom"/>
</dbReference>
<reference evidence="2 3" key="1">
    <citation type="journal article" date="2024" name="Nat. Commun.">
        <title>Phylogenomics reveals the evolutionary origins of lichenization in chlorophyte algae.</title>
        <authorList>
            <person name="Puginier C."/>
            <person name="Libourel C."/>
            <person name="Otte J."/>
            <person name="Skaloud P."/>
            <person name="Haon M."/>
            <person name="Grisel S."/>
            <person name="Petersen M."/>
            <person name="Berrin J.G."/>
            <person name="Delaux P.M."/>
            <person name="Dal Grande F."/>
            <person name="Keller J."/>
        </authorList>
    </citation>
    <scope>NUCLEOTIDE SEQUENCE [LARGE SCALE GENOMIC DNA]</scope>
    <source>
        <strain evidence="2 3">SAG 2036</strain>
    </source>
</reference>
<organism evidence="2 3">
    <name type="scientific">Symbiochloris irregularis</name>
    <dbReference type="NCBI Taxonomy" id="706552"/>
    <lineage>
        <taxon>Eukaryota</taxon>
        <taxon>Viridiplantae</taxon>
        <taxon>Chlorophyta</taxon>
        <taxon>core chlorophytes</taxon>
        <taxon>Trebouxiophyceae</taxon>
        <taxon>Trebouxiales</taxon>
        <taxon>Trebouxiaceae</taxon>
        <taxon>Symbiochloris</taxon>
    </lineage>
</organism>
<protein>
    <recommendedName>
        <fullName evidence="1">Glyoxalase-like domain-containing protein</fullName>
    </recommendedName>
</protein>
<dbReference type="Gene3D" id="3.10.180.10">
    <property type="entry name" value="2,3-Dihydroxybiphenyl 1,2-Dioxygenase, domain 1"/>
    <property type="match status" value="1"/>
</dbReference>
<accession>A0AAW1PC48</accession>
<feature type="domain" description="Glyoxalase-like" evidence="1">
    <location>
        <begin position="10"/>
        <end position="110"/>
    </location>
</feature>
<name>A0AAW1PC48_9CHLO</name>
<gene>
    <name evidence="2" type="ORF">WJX73_005596</name>
</gene>
<evidence type="ECO:0000259" key="1">
    <source>
        <dbReference type="Pfam" id="PF13468"/>
    </source>
</evidence>
<dbReference type="InterPro" id="IPR029068">
    <property type="entry name" value="Glyas_Bleomycin-R_OHBP_Dase"/>
</dbReference>
<comment type="caution">
    <text evidence="2">The sequence shown here is derived from an EMBL/GenBank/DDBJ whole genome shotgun (WGS) entry which is preliminary data.</text>
</comment>
<evidence type="ECO:0000313" key="3">
    <source>
        <dbReference type="Proteomes" id="UP001465755"/>
    </source>
</evidence>
<keyword evidence="3" id="KW-1185">Reference proteome</keyword>
<evidence type="ECO:0000313" key="2">
    <source>
        <dbReference type="EMBL" id="KAK9805925.1"/>
    </source>
</evidence>
<dbReference type="Pfam" id="PF13468">
    <property type="entry name" value="Glyoxalase_3"/>
    <property type="match status" value="1"/>
</dbReference>
<dbReference type="EMBL" id="JALJOQ010000040">
    <property type="protein sequence ID" value="KAK9805925.1"/>
    <property type="molecule type" value="Genomic_DNA"/>
</dbReference>
<dbReference type="SUPFAM" id="SSF54593">
    <property type="entry name" value="Glyoxalase/Bleomycin resistance protein/Dihydroxybiphenyl dioxygenase"/>
    <property type="match status" value="1"/>
</dbReference>
<proteinExistence type="predicted"/>
<dbReference type="AlphaFoldDB" id="A0AAW1PC48"/>